<dbReference type="AlphaFoldDB" id="A0AAE3KVS4"/>
<name>A0AAE3KVS4_9BACT</name>
<comment type="caution">
    <text evidence="2">The sequence shown here is derived from an EMBL/GenBank/DDBJ whole genome shotgun (WGS) entry which is preliminary data.</text>
</comment>
<dbReference type="Gene3D" id="3.40.250.10">
    <property type="entry name" value="Rhodanese-like domain"/>
    <property type="match status" value="1"/>
</dbReference>
<dbReference type="PROSITE" id="PS50206">
    <property type="entry name" value="RHODANESE_3"/>
    <property type="match status" value="1"/>
</dbReference>
<evidence type="ECO:0000313" key="3">
    <source>
        <dbReference type="Proteomes" id="UP001204144"/>
    </source>
</evidence>
<dbReference type="Pfam" id="PF00581">
    <property type="entry name" value="Rhodanese"/>
    <property type="match status" value="1"/>
</dbReference>
<keyword evidence="3" id="KW-1185">Reference proteome</keyword>
<protein>
    <submittedName>
        <fullName evidence="2">Rhodanese-like domain-containing protein</fullName>
    </submittedName>
</protein>
<evidence type="ECO:0000259" key="1">
    <source>
        <dbReference type="PROSITE" id="PS50206"/>
    </source>
</evidence>
<dbReference type="SUPFAM" id="SSF52821">
    <property type="entry name" value="Rhodanese/Cell cycle control phosphatase"/>
    <property type="match status" value="1"/>
</dbReference>
<feature type="domain" description="Rhodanese" evidence="1">
    <location>
        <begin position="14"/>
        <end position="90"/>
    </location>
</feature>
<dbReference type="RefSeq" id="WP_255038218.1">
    <property type="nucleotide sequence ID" value="NZ_RJUF01000174.1"/>
</dbReference>
<accession>A0AAE3KVS4</accession>
<dbReference type="Proteomes" id="UP001204144">
    <property type="component" value="Unassembled WGS sequence"/>
</dbReference>
<dbReference type="CDD" id="cd00158">
    <property type="entry name" value="RHOD"/>
    <property type="match status" value="1"/>
</dbReference>
<gene>
    <name evidence="2" type="ORF">EGI31_16420</name>
</gene>
<organism evidence="2 3">
    <name type="scientific">Lacihabitans soyangensis</name>
    <dbReference type="NCBI Taxonomy" id="869394"/>
    <lineage>
        <taxon>Bacteria</taxon>
        <taxon>Pseudomonadati</taxon>
        <taxon>Bacteroidota</taxon>
        <taxon>Cytophagia</taxon>
        <taxon>Cytophagales</taxon>
        <taxon>Leadbetterellaceae</taxon>
        <taxon>Lacihabitans</taxon>
    </lineage>
</organism>
<dbReference type="InterPro" id="IPR036873">
    <property type="entry name" value="Rhodanese-like_dom_sf"/>
</dbReference>
<reference evidence="2 3" key="1">
    <citation type="submission" date="2018-11" db="EMBL/GenBank/DDBJ databases">
        <title>Novel bacteria species description.</title>
        <authorList>
            <person name="Han J.-H."/>
        </authorList>
    </citation>
    <scope>NUCLEOTIDE SEQUENCE [LARGE SCALE GENOMIC DNA]</scope>
    <source>
        <strain evidence="2 3">KCTC23259</strain>
    </source>
</reference>
<sequence length="92" mass="10436">MKEIIEIGLSEIQKIPNSIIIDIREKEEYLEQNIGGINIPAHEITTRLIEISNKENLIIVCSNGLRSSIMARVIHKKIPTANVYHLSEGIFQ</sequence>
<evidence type="ECO:0000313" key="2">
    <source>
        <dbReference type="EMBL" id="MCP9764526.1"/>
    </source>
</evidence>
<proteinExistence type="predicted"/>
<dbReference type="EMBL" id="RJUF01000174">
    <property type="protein sequence ID" value="MCP9764526.1"/>
    <property type="molecule type" value="Genomic_DNA"/>
</dbReference>
<dbReference type="InterPro" id="IPR001763">
    <property type="entry name" value="Rhodanese-like_dom"/>
</dbReference>